<dbReference type="Gene3D" id="1.10.287.130">
    <property type="match status" value="1"/>
</dbReference>
<dbReference type="GO" id="GO:0005524">
    <property type="term" value="F:ATP binding"/>
    <property type="evidence" value="ECO:0007669"/>
    <property type="project" value="UniProtKB-KW"/>
</dbReference>
<evidence type="ECO:0000256" key="1">
    <source>
        <dbReference type="ARBA" id="ARBA00000085"/>
    </source>
</evidence>
<dbReference type="Pfam" id="PF13426">
    <property type="entry name" value="PAS_9"/>
    <property type="match status" value="2"/>
</dbReference>
<comment type="catalytic activity">
    <reaction evidence="1">
        <text>ATP + protein L-histidine = ADP + protein N-phospho-L-histidine.</text>
        <dbReference type="EC" id="2.7.13.3"/>
    </reaction>
</comment>
<keyword evidence="13" id="KW-1185">Reference proteome</keyword>
<dbReference type="InterPro" id="IPR003594">
    <property type="entry name" value="HATPase_dom"/>
</dbReference>
<dbReference type="EC" id="2.7.13.3" evidence="2"/>
<dbReference type="AlphaFoldDB" id="A0A4Q0T588"/>
<evidence type="ECO:0000256" key="6">
    <source>
        <dbReference type="ARBA" id="ARBA00022777"/>
    </source>
</evidence>
<dbReference type="InterPro" id="IPR000014">
    <property type="entry name" value="PAS"/>
</dbReference>
<keyword evidence="4" id="KW-0808">Transferase</keyword>
<sequence length="649" mass="71319">MSLVVRVIAPTGRDGELITGVLRANGLEAESVLPADEILERGEEDPIGPLFIAEEALTPAFVGRLGNVIGQQPAWSDLPIILLTSGGKEAPRMDYGRLPLGVPILLERPIRTATLVSTVRAAVRSRKRQYEIRDALRERDGALAELKQERETLQVMLDNLPVGVLLAKPSGEIVLGNRSLEAIVRHPLLETADIESHGRWVAFHPDGRRVSGEEYPLPRAMMQGRVIPPEDYLYERGDGTLAWLSIAAAPIFNDDGVVTGGVVAISDIDRQKRADGELRRSEERFRRLIENASVGVLIGTEQGTISYANPTLLKLLGYTAEEVERGEVRWDDITPPKFAEVDQTALEQLRTRGVADPYQKEFRAKDGRLIPLLLGATVIPSQKDSRGLSEVAVFLTDMTTQKLAEAALVQSEKLAAVGRLAASISHEINNPLEAVTNLLYLARHTGELPEAVRTLLDLADQELRRVSQIASQTLRFHRQSTRPRAVKPEELIDTALALYHGRLGNSNIELRLDHRGADAVTCYEGDIRQVLNNLIGNAVDAMRTGGRLTVRTSNARMWKAGVPGVRITIADTGGGMPAEVLCRIFEPFYTTKGINGTGLGLWISQGIIEKHRGRMQVQSSSQLPRTGTVFSLLLPREPLFSIEASERSR</sequence>
<keyword evidence="6 12" id="KW-0418">Kinase</keyword>
<reference evidence="13" key="2">
    <citation type="submission" date="2019-02" db="EMBL/GenBank/DDBJ databases">
        <title>Granulicella sibirica sp. nov., a psychrotolerant acidobacterium isolated from an organic soil layer in forested tundra, West Siberia.</title>
        <authorList>
            <person name="Oshkin I.Y."/>
            <person name="Kulichevskaya I.S."/>
            <person name="Rijpstra W.I.C."/>
            <person name="Sinninghe Damste J.S."/>
            <person name="Rakitin A.L."/>
            <person name="Ravin N.V."/>
            <person name="Dedysh S.N."/>
        </authorList>
    </citation>
    <scope>NUCLEOTIDE SEQUENCE [LARGE SCALE GENOMIC DNA]</scope>
    <source>
        <strain evidence="13">AF10</strain>
    </source>
</reference>
<dbReference type="InterPro" id="IPR000700">
    <property type="entry name" value="PAS-assoc_C"/>
</dbReference>
<dbReference type="InterPro" id="IPR036890">
    <property type="entry name" value="HATPase_C_sf"/>
</dbReference>
<protein>
    <recommendedName>
        <fullName evidence="2">histidine kinase</fullName>
        <ecNumber evidence="2">2.7.13.3</ecNumber>
    </recommendedName>
</protein>
<evidence type="ECO:0000259" key="9">
    <source>
        <dbReference type="PROSITE" id="PS50109"/>
    </source>
</evidence>
<keyword evidence="3" id="KW-0597">Phosphoprotein</keyword>
<dbReference type="Pfam" id="PF02518">
    <property type="entry name" value="HATPase_c"/>
    <property type="match status" value="1"/>
</dbReference>
<evidence type="ECO:0000256" key="3">
    <source>
        <dbReference type="ARBA" id="ARBA00022553"/>
    </source>
</evidence>
<dbReference type="Gene3D" id="3.30.450.20">
    <property type="entry name" value="PAS domain"/>
    <property type="match status" value="2"/>
</dbReference>
<name>A0A4Q0T588_9BACT</name>
<dbReference type="InterPro" id="IPR004358">
    <property type="entry name" value="Sig_transdc_His_kin-like_C"/>
</dbReference>
<dbReference type="Proteomes" id="UP000289437">
    <property type="component" value="Unassembled WGS sequence"/>
</dbReference>
<dbReference type="SUPFAM" id="SSF47384">
    <property type="entry name" value="Homodimeric domain of signal transducing histidine kinase"/>
    <property type="match status" value="1"/>
</dbReference>
<evidence type="ECO:0000256" key="8">
    <source>
        <dbReference type="ARBA" id="ARBA00023012"/>
    </source>
</evidence>
<accession>A0A4Q0T588</accession>
<evidence type="ECO:0000256" key="2">
    <source>
        <dbReference type="ARBA" id="ARBA00012438"/>
    </source>
</evidence>
<dbReference type="OrthoDB" id="100939at2"/>
<dbReference type="InterPro" id="IPR036097">
    <property type="entry name" value="HisK_dim/P_sf"/>
</dbReference>
<proteinExistence type="predicted"/>
<evidence type="ECO:0000256" key="4">
    <source>
        <dbReference type="ARBA" id="ARBA00022679"/>
    </source>
</evidence>
<keyword evidence="8" id="KW-0902">Two-component regulatory system</keyword>
<organism evidence="12 13">
    <name type="scientific">Granulicella sibirica</name>
    <dbReference type="NCBI Taxonomy" id="2479048"/>
    <lineage>
        <taxon>Bacteria</taxon>
        <taxon>Pseudomonadati</taxon>
        <taxon>Acidobacteriota</taxon>
        <taxon>Terriglobia</taxon>
        <taxon>Terriglobales</taxon>
        <taxon>Acidobacteriaceae</taxon>
        <taxon>Granulicella</taxon>
    </lineage>
</organism>
<feature type="domain" description="PAC" evidence="11">
    <location>
        <begin position="356"/>
        <end position="410"/>
    </location>
</feature>
<dbReference type="InterPro" id="IPR005467">
    <property type="entry name" value="His_kinase_dom"/>
</dbReference>
<dbReference type="RefSeq" id="WP_128911428.1">
    <property type="nucleotide sequence ID" value="NZ_RDSM01000001.1"/>
</dbReference>
<evidence type="ECO:0000256" key="7">
    <source>
        <dbReference type="ARBA" id="ARBA00022840"/>
    </source>
</evidence>
<dbReference type="SMART" id="SM00086">
    <property type="entry name" value="PAC"/>
    <property type="match status" value="2"/>
</dbReference>
<dbReference type="InterPro" id="IPR001610">
    <property type="entry name" value="PAC"/>
</dbReference>
<dbReference type="PRINTS" id="PR00344">
    <property type="entry name" value="BCTRLSENSOR"/>
</dbReference>
<reference evidence="12 13" key="1">
    <citation type="submission" date="2018-11" db="EMBL/GenBank/DDBJ databases">
        <authorList>
            <person name="Mardanov A.V."/>
            <person name="Ravin N.V."/>
            <person name="Dedysh S.N."/>
        </authorList>
    </citation>
    <scope>NUCLEOTIDE SEQUENCE [LARGE SCALE GENOMIC DNA]</scope>
    <source>
        <strain evidence="12 13">AF10</strain>
    </source>
</reference>
<feature type="domain" description="PAS" evidence="10">
    <location>
        <begin position="281"/>
        <end position="323"/>
    </location>
</feature>
<dbReference type="SMART" id="SM00387">
    <property type="entry name" value="HATPase_c"/>
    <property type="match status" value="1"/>
</dbReference>
<dbReference type="CDD" id="cd00130">
    <property type="entry name" value="PAS"/>
    <property type="match status" value="1"/>
</dbReference>
<dbReference type="SMART" id="SM00388">
    <property type="entry name" value="HisKA"/>
    <property type="match status" value="1"/>
</dbReference>
<dbReference type="PROSITE" id="PS50112">
    <property type="entry name" value="PAS"/>
    <property type="match status" value="1"/>
</dbReference>
<dbReference type="CDD" id="cd00082">
    <property type="entry name" value="HisKA"/>
    <property type="match status" value="1"/>
</dbReference>
<evidence type="ECO:0000313" key="12">
    <source>
        <dbReference type="EMBL" id="RXH57228.1"/>
    </source>
</evidence>
<dbReference type="PROSITE" id="PS50113">
    <property type="entry name" value="PAC"/>
    <property type="match status" value="2"/>
</dbReference>
<dbReference type="PANTHER" id="PTHR43065:SF46">
    <property type="entry name" value="C4-DICARBOXYLATE TRANSPORT SENSOR PROTEIN DCTB"/>
    <property type="match status" value="1"/>
</dbReference>
<dbReference type="PROSITE" id="PS50109">
    <property type="entry name" value="HIS_KIN"/>
    <property type="match status" value="1"/>
</dbReference>
<dbReference type="InterPro" id="IPR035965">
    <property type="entry name" value="PAS-like_dom_sf"/>
</dbReference>
<dbReference type="PANTHER" id="PTHR43065">
    <property type="entry name" value="SENSOR HISTIDINE KINASE"/>
    <property type="match status" value="1"/>
</dbReference>
<dbReference type="SUPFAM" id="SSF55874">
    <property type="entry name" value="ATPase domain of HSP90 chaperone/DNA topoisomerase II/histidine kinase"/>
    <property type="match status" value="1"/>
</dbReference>
<evidence type="ECO:0000259" key="10">
    <source>
        <dbReference type="PROSITE" id="PS50112"/>
    </source>
</evidence>
<evidence type="ECO:0000259" key="11">
    <source>
        <dbReference type="PROSITE" id="PS50113"/>
    </source>
</evidence>
<dbReference type="EMBL" id="RDSM01000001">
    <property type="protein sequence ID" value="RXH57228.1"/>
    <property type="molecule type" value="Genomic_DNA"/>
</dbReference>
<evidence type="ECO:0000313" key="13">
    <source>
        <dbReference type="Proteomes" id="UP000289437"/>
    </source>
</evidence>
<evidence type="ECO:0000256" key="5">
    <source>
        <dbReference type="ARBA" id="ARBA00022741"/>
    </source>
</evidence>
<dbReference type="Gene3D" id="3.30.565.10">
    <property type="entry name" value="Histidine kinase-like ATPase, C-terminal domain"/>
    <property type="match status" value="1"/>
</dbReference>
<feature type="domain" description="Histidine kinase" evidence="9">
    <location>
        <begin position="423"/>
        <end position="638"/>
    </location>
</feature>
<comment type="caution">
    <text evidence="12">The sequence shown here is derived from an EMBL/GenBank/DDBJ whole genome shotgun (WGS) entry which is preliminary data.</text>
</comment>
<gene>
    <name evidence="12" type="ORF">GRAN_0538</name>
</gene>
<dbReference type="InterPro" id="IPR003661">
    <property type="entry name" value="HisK_dim/P_dom"/>
</dbReference>
<keyword evidence="5" id="KW-0547">Nucleotide-binding</keyword>
<feature type="domain" description="PAC" evidence="11">
    <location>
        <begin position="228"/>
        <end position="280"/>
    </location>
</feature>
<dbReference type="SUPFAM" id="SSF55785">
    <property type="entry name" value="PYP-like sensor domain (PAS domain)"/>
    <property type="match status" value="2"/>
</dbReference>
<keyword evidence="7" id="KW-0067">ATP-binding</keyword>
<dbReference type="SMART" id="SM00091">
    <property type="entry name" value="PAS"/>
    <property type="match status" value="2"/>
</dbReference>
<dbReference type="NCBIfam" id="TIGR00229">
    <property type="entry name" value="sensory_box"/>
    <property type="match status" value="2"/>
</dbReference>
<dbReference type="GO" id="GO:0000155">
    <property type="term" value="F:phosphorelay sensor kinase activity"/>
    <property type="evidence" value="ECO:0007669"/>
    <property type="project" value="InterPro"/>
</dbReference>
<dbReference type="Pfam" id="PF00512">
    <property type="entry name" value="HisKA"/>
    <property type="match status" value="1"/>
</dbReference>